<dbReference type="GO" id="GO:0004364">
    <property type="term" value="F:glutathione transferase activity"/>
    <property type="evidence" value="ECO:0007669"/>
    <property type="project" value="TreeGrafter"/>
</dbReference>
<dbReference type="Pfam" id="PF13409">
    <property type="entry name" value="GST_N_2"/>
    <property type="match status" value="1"/>
</dbReference>
<keyword evidence="3" id="KW-0808">Transferase</keyword>
<dbReference type="PROSITE" id="PS50405">
    <property type="entry name" value="GST_CTER"/>
    <property type="match status" value="1"/>
</dbReference>
<accession>A0A1Y6C6N3</accession>
<dbReference type="PANTHER" id="PTHR42673">
    <property type="entry name" value="MALEYLACETOACETATE ISOMERASE"/>
    <property type="match status" value="1"/>
</dbReference>
<dbReference type="PANTHER" id="PTHR42673:SF4">
    <property type="entry name" value="MALEYLACETOACETATE ISOMERASE"/>
    <property type="match status" value="1"/>
</dbReference>
<feature type="domain" description="GST C-terminal" evidence="2">
    <location>
        <begin position="92"/>
        <end position="216"/>
    </location>
</feature>
<dbReference type="InterPro" id="IPR010987">
    <property type="entry name" value="Glutathione-S-Trfase_C-like"/>
</dbReference>
<dbReference type="EMBL" id="FXAG01000016">
    <property type="protein sequence ID" value="SMF36960.1"/>
    <property type="molecule type" value="Genomic_DNA"/>
</dbReference>
<dbReference type="Pfam" id="PF13410">
    <property type="entry name" value="GST_C_2"/>
    <property type="match status" value="1"/>
</dbReference>
<evidence type="ECO:0000313" key="3">
    <source>
        <dbReference type="EMBL" id="SMF36960.1"/>
    </source>
</evidence>
<dbReference type="SFLD" id="SFLDG00358">
    <property type="entry name" value="Main_(cytGST)"/>
    <property type="match status" value="1"/>
</dbReference>
<dbReference type="InterPro" id="IPR040079">
    <property type="entry name" value="Glutathione_S-Trfase"/>
</dbReference>
<dbReference type="SFLD" id="SFLDS00019">
    <property type="entry name" value="Glutathione_Transferase_(cytos"/>
    <property type="match status" value="1"/>
</dbReference>
<organism evidence="3 4">
    <name type="scientific">Pseudogulbenkiania subflava DSM 22618</name>
    <dbReference type="NCBI Taxonomy" id="1123014"/>
    <lineage>
        <taxon>Bacteria</taxon>
        <taxon>Pseudomonadati</taxon>
        <taxon>Pseudomonadota</taxon>
        <taxon>Betaproteobacteria</taxon>
        <taxon>Neisseriales</taxon>
        <taxon>Chromobacteriaceae</taxon>
        <taxon>Pseudogulbenkiania</taxon>
    </lineage>
</organism>
<name>A0A1Y6C6N3_9NEIS</name>
<dbReference type="SUPFAM" id="SSF52833">
    <property type="entry name" value="Thioredoxin-like"/>
    <property type="match status" value="1"/>
</dbReference>
<dbReference type="STRING" id="1123014.SAMN02745746_02791"/>
<dbReference type="CDD" id="cd03194">
    <property type="entry name" value="GST_C_3"/>
    <property type="match status" value="1"/>
</dbReference>
<keyword evidence="4" id="KW-1185">Reference proteome</keyword>
<dbReference type="Gene3D" id="1.20.1050.10">
    <property type="match status" value="1"/>
</dbReference>
<dbReference type="InterPro" id="IPR036249">
    <property type="entry name" value="Thioredoxin-like_sf"/>
</dbReference>
<dbReference type="GO" id="GO:0006749">
    <property type="term" value="P:glutathione metabolic process"/>
    <property type="evidence" value="ECO:0007669"/>
    <property type="project" value="TreeGrafter"/>
</dbReference>
<evidence type="ECO:0000259" key="2">
    <source>
        <dbReference type="PROSITE" id="PS50405"/>
    </source>
</evidence>
<dbReference type="SUPFAM" id="SSF47616">
    <property type="entry name" value="GST C-terminal domain-like"/>
    <property type="match status" value="1"/>
</dbReference>
<dbReference type="InterPro" id="IPR036282">
    <property type="entry name" value="Glutathione-S-Trfase_C_sf"/>
</dbReference>
<dbReference type="GO" id="GO:0006559">
    <property type="term" value="P:L-phenylalanine catabolic process"/>
    <property type="evidence" value="ECO:0007669"/>
    <property type="project" value="TreeGrafter"/>
</dbReference>
<proteinExistence type="predicted"/>
<dbReference type="Gene3D" id="3.40.30.10">
    <property type="entry name" value="Glutaredoxin"/>
    <property type="match status" value="1"/>
</dbReference>
<dbReference type="PROSITE" id="PS50404">
    <property type="entry name" value="GST_NTER"/>
    <property type="match status" value="1"/>
</dbReference>
<feature type="domain" description="GST N-terminal" evidence="1">
    <location>
        <begin position="7"/>
        <end position="87"/>
    </location>
</feature>
<evidence type="ECO:0000313" key="4">
    <source>
        <dbReference type="Proteomes" id="UP000192920"/>
    </source>
</evidence>
<dbReference type="Proteomes" id="UP000192920">
    <property type="component" value="Unassembled WGS sequence"/>
</dbReference>
<sequence length="217" mass="24492">MKENPMFTLVIGNKNSSSWSLRPWLVLKMLDEPFNEQLIPLFQPDTQSRILAANPAGKVPVLLDSKIRVWDSLAICEYLAECFPAARLWPEDMAERALARSVAAEMHSGFAALRQHLPMDIVSRHSGFAVPEAAAADIRRIVEMWEELLHHHQDNGPFLFGHFTIADAMYAPVVARFVSYDVELPPRSQAYADHILELPAMQQWYDDAEAEVGTPLV</sequence>
<evidence type="ECO:0000259" key="1">
    <source>
        <dbReference type="PROSITE" id="PS50404"/>
    </source>
</evidence>
<gene>
    <name evidence="3" type="ORF">SAMN02745746_02791</name>
</gene>
<dbReference type="AlphaFoldDB" id="A0A1Y6C6N3"/>
<dbReference type="GO" id="GO:0016034">
    <property type="term" value="F:maleylacetoacetate isomerase activity"/>
    <property type="evidence" value="ECO:0007669"/>
    <property type="project" value="TreeGrafter"/>
</dbReference>
<dbReference type="RefSeq" id="WP_085276933.1">
    <property type="nucleotide sequence ID" value="NZ_FXAG01000016.1"/>
</dbReference>
<dbReference type="CDD" id="cd03043">
    <property type="entry name" value="GST_N_1"/>
    <property type="match status" value="1"/>
</dbReference>
<dbReference type="InterPro" id="IPR004045">
    <property type="entry name" value="Glutathione_S-Trfase_N"/>
</dbReference>
<reference evidence="4" key="1">
    <citation type="submission" date="2017-04" db="EMBL/GenBank/DDBJ databases">
        <authorList>
            <person name="Varghese N."/>
            <person name="Submissions S."/>
        </authorList>
    </citation>
    <scope>NUCLEOTIDE SEQUENCE [LARGE SCALE GENOMIC DNA]</scope>
    <source>
        <strain evidence="4">DSM 22618</strain>
    </source>
</reference>
<protein>
    <submittedName>
        <fullName evidence="3">Glutathione S-transferase</fullName>
    </submittedName>
</protein>